<reference evidence="2 3" key="1">
    <citation type="journal article" date="2015" name="Genome Announc.">
        <title>Expanding the biotechnology potential of lactobacilli through comparative genomics of 213 strains and associated genera.</title>
        <authorList>
            <person name="Sun Z."/>
            <person name="Harris H.M."/>
            <person name="McCann A."/>
            <person name="Guo C."/>
            <person name="Argimon S."/>
            <person name="Zhang W."/>
            <person name="Yang X."/>
            <person name="Jeffery I.B."/>
            <person name="Cooney J.C."/>
            <person name="Kagawa T.F."/>
            <person name="Liu W."/>
            <person name="Song Y."/>
            <person name="Salvetti E."/>
            <person name="Wrobel A."/>
            <person name="Rasinkangas P."/>
            <person name="Parkhill J."/>
            <person name="Rea M.C."/>
            <person name="O'Sullivan O."/>
            <person name="Ritari J."/>
            <person name="Douillard F.P."/>
            <person name="Paul Ross R."/>
            <person name="Yang R."/>
            <person name="Briner A.E."/>
            <person name="Felis G.E."/>
            <person name="de Vos W.M."/>
            <person name="Barrangou R."/>
            <person name="Klaenhammer T.R."/>
            <person name="Caufield P.W."/>
            <person name="Cui Y."/>
            <person name="Zhang H."/>
            <person name="O'Toole P.W."/>
        </authorList>
    </citation>
    <scope>NUCLEOTIDE SEQUENCE [LARGE SCALE GENOMIC DNA]</scope>
    <source>
        <strain evidence="2 3">DSM 24302</strain>
    </source>
</reference>
<proteinExistence type="predicted"/>
<keyword evidence="3" id="KW-1185">Reference proteome</keyword>
<evidence type="ECO:0008006" key="4">
    <source>
        <dbReference type="Google" id="ProtNLM"/>
    </source>
</evidence>
<dbReference type="PANTHER" id="PTHR38446:SF1">
    <property type="entry name" value="BLL0914 PROTEIN"/>
    <property type="match status" value="1"/>
</dbReference>
<keyword evidence="1" id="KW-0812">Transmembrane</keyword>
<accession>A0A0R2CRA9</accession>
<dbReference type="Pfam" id="PF06993">
    <property type="entry name" value="DUF1304"/>
    <property type="match status" value="1"/>
</dbReference>
<keyword evidence="1" id="KW-0472">Membrane</keyword>
<dbReference type="EMBL" id="AYZR01000004">
    <property type="protein sequence ID" value="KRM94350.1"/>
    <property type="molecule type" value="Genomic_DNA"/>
</dbReference>
<dbReference type="InterPro" id="IPR009732">
    <property type="entry name" value="DUF1304"/>
</dbReference>
<keyword evidence="1" id="KW-1133">Transmembrane helix</keyword>
<feature type="transmembrane region" description="Helical" evidence="1">
    <location>
        <begin position="104"/>
        <end position="121"/>
    </location>
</feature>
<name>A0A0R2CRA9_9LACO</name>
<gene>
    <name evidence="2" type="ORF">FC56_GL001304</name>
</gene>
<evidence type="ECO:0000313" key="3">
    <source>
        <dbReference type="Proteomes" id="UP000051256"/>
    </source>
</evidence>
<organism evidence="2 3">
    <name type="scientific">Lentilactobacillus senioris DSM 24302 = JCM 17472</name>
    <dbReference type="NCBI Taxonomy" id="1423802"/>
    <lineage>
        <taxon>Bacteria</taxon>
        <taxon>Bacillati</taxon>
        <taxon>Bacillota</taxon>
        <taxon>Bacilli</taxon>
        <taxon>Lactobacillales</taxon>
        <taxon>Lactobacillaceae</taxon>
        <taxon>Lentilactobacillus</taxon>
    </lineage>
</organism>
<dbReference type="PATRIC" id="fig|1423802.4.peg.1323"/>
<dbReference type="Proteomes" id="UP000051256">
    <property type="component" value="Unassembled WGS sequence"/>
</dbReference>
<feature type="transmembrane region" description="Helical" evidence="1">
    <location>
        <begin position="76"/>
        <end position="97"/>
    </location>
</feature>
<evidence type="ECO:0000313" key="2">
    <source>
        <dbReference type="EMBL" id="KRM94350.1"/>
    </source>
</evidence>
<dbReference type="RefSeq" id="WP_056977520.1">
    <property type="nucleotide sequence ID" value="NZ_AYZR01000004.1"/>
</dbReference>
<sequence length="123" mass="13451">MKITATILILLVAIEAILFMVLEIWGSTEMLQRSFGMSAEFLNQSEARLALANQGIYNGFIGGGLLFARFDFPVDAQAIGSLLFTSFVVLAGVFGMATIRRKSIFWIQAFPAILAVLAILFNV</sequence>
<comment type="caution">
    <text evidence="2">The sequence shown here is derived from an EMBL/GenBank/DDBJ whole genome shotgun (WGS) entry which is preliminary data.</text>
</comment>
<evidence type="ECO:0000256" key="1">
    <source>
        <dbReference type="SAM" id="Phobius"/>
    </source>
</evidence>
<dbReference type="STRING" id="1423802.FC56_GL001304"/>
<feature type="transmembrane region" description="Helical" evidence="1">
    <location>
        <begin position="6"/>
        <end position="26"/>
    </location>
</feature>
<protein>
    <recommendedName>
        <fullName evidence="4">Integral membrane protein</fullName>
    </recommendedName>
</protein>
<dbReference type="PANTHER" id="PTHR38446">
    <property type="entry name" value="BLL0914 PROTEIN"/>
    <property type="match status" value="1"/>
</dbReference>
<dbReference type="AlphaFoldDB" id="A0A0R2CRA9"/>